<keyword evidence="12 17" id="KW-0520">NAD</keyword>
<dbReference type="GO" id="GO:0006120">
    <property type="term" value="P:mitochondrial electron transport, NADH to ubiquinone"/>
    <property type="evidence" value="ECO:0007669"/>
    <property type="project" value="InterPro"/>
</dbReference>
<name>J7FHY3_9SAUR</name>
<evidence type="ECO:0000256" key="5">
    <source>
        <dbReference type="ARBA" id="ARBA00022448"/>
    </source>
</evidence>
<evidence type="ECO:0000256" key="13">
    <source>
        <dbReference type="ARBA" id="ARBA00023075"/>
    </source>
</evidence>
<keyword evidence="10 17" id="KW-0249">Electron transport</keyword>
<dbReference type="InterPro" id="IPR001750">
    <property type="entry name" value="ND/Mrp_TM"/>
</dbReference>
<evidence type="ECO:0000256" key="10">
    <source>
        <dbReference type="ARBA" id="ARBA00022982"/>
    </source>
</evidence>
<keyword evidence="15 17" id="KW-0472">Membrane</keyword>
<keyword evidence="9 17" id="KW-1278">Translocase</keyword>
<keyword evidence="5" id="KW-0813">Transport</keyword>
<evidence type="ECO:0000256" key="14">
    <source>
        <dbReference type="ARBA" id="ARBA00023128"/>
    </source>
</evidence>
<evidence type="ECO:0000256" key="17">
    <source>
        <dbReference type="RuleBase" id="RU003403"/>
    </source>
</evidence>
<keyword evidence="8 17" id="KW-0999">Mitochondrion inner membrane</keyword>
<evidence type="ECO:0000256" key="6">
    <source>
        <dbReference type="ARBA" id="ARBA00022660"/>
    </source>
</evidence>
<feature type="domain" description="NADH:quinone oxidoreductase/Mrp antiporter transmembrane" evidence="18">
    <location>
        <begin position="23"/>
        <end position="281"/>
    </location>
</feature>
<feature type="transmembrane region" description="Helical" evidence="17">
    <location>
        <begin position="57"/>
        <end position="76"/>
    </location>
</feature>
<gene>
    <name evidence="20" type="primary">ND2</name>
</gene>
<evidence type="ECO:0000256" key="4">
    <source>
        <dbReference type="ARBA" id="ARBA00021008"/>
    </source>
</evidence>
<dbReference type="GO" id="GO:0005743">
    <property type="term" value="C:mitochondrial inner membrane"/>
    <property type="evidence" value="ECO:0007669"/>
    <property type="project" value="UniProtKB-SubCell"/>
</dbReference>
<dbReference type="InterPro" id="IPR050175">
    <property type="entry name" value="Complex_I_Subunit_2"/>
</dbReference>
<feature type="transmembrane region" description="Helical" evidence="17">
    <location>
        <begin position="178"/>
        <end position="196"/>
    </location>
</feature>
<dbReference type="EMBL" id="JN543890">
    <property type="protein sequence ID" value="AFO12804.1"/>
    <property type="molecule type" value="Genomic_DNA"/>
</dbReference>
<feature type="transmembrane region" description="Helical" evidence="17">
    <location>
        <begin position="202"/>
        <end position="222"/>
    </location>
</feature>
<evidence type="ECO:0000256" key="12">
    <source>
        <dbReference type="ARBA" id="ARBA00023027"/>
    </source>
</evidence>
<evidence type="ECO:0000256" key="16">
    <source>
        <dbReference type="ARBA" id="ARBA00049551"/>
    </source>
</evidence>
<evidence type="ECO:0000256" key="11">
    <source>
        <dbReference type="ARBA" id="ARBA00022989"/>
    </source>
</evidence>
<evidence type="ECO:0000259" key="18">
    <source>
        <dbReference type="Pfam" id="PF00361"/>
    </source>
</evidence>
<evidence type="ECO:0000256" key="9">
    <source>
        <dbReference type="ARBA" id="ARBA00022967"/>
    </source>
</evidence>
<feature type="transmembrane region" description="Helical" evidence="17">
    <location>
        <begin position="274"/>
        <end position="293"/>
    </location>
</feature>
<feature type="domain" description="NADH dehydrogenase subunit 2 C-terminal" evidence="19">
    <location>
        <begin position="290"/>
        <end position="343"/>
    </location>
</feature>
<evidence type="ECO:0000256" key="2">
    <source>
        <dbReference type="ARBA" id="ARBA00007012"/>
    </source>
</evidence>
<comment type="catalytic activity">
    <reaction evidence="16 17">
        <text>a ubiquinone + NADH + 5 H(+)(in) = a ubiquinol + NAD(+) + 4 H(+)(out)</text>
        <dbReference type="Rhea" id="RHEA:29091"/>
        <dbReference type="Rhea" id="RHEA-COMP:9565"/>
        <dbReference type="Rhea" id="RHEA-COMP:9566"/>
        <dbReference type="ChEBI" id="CHEBI:15378"/>
        <dbReference type="ChEBI" id="CHEBI:16389"/>
        <dbReference type="ChEBI" id="CHEBI:17976"/>
        <dbReference type="ChEBI" id="CHEBI:57540"/>
        <dbReference type="ChEBI" id="CHEBI:57945"/>
        <dbReference type="EC" id="7.1.1.2"/>
    </reaction>
</comment>
<feature type="transmembrane region" description="Helical" evidence="17">
    <location>
        <begin position="324"/>
        <end position="343"/>
    </location>
</feature>
<evidence type="ECO:0000313" key="20">
    <source>
        <dbReference type="EMBL" id="AFO12804.1"/>
    </source>
</evidence>
<comment type="similarity">
    <text evidence="2 17">Belongs to the complex I subunit 2 family.</text>
</comment>
<feature type="transmembrane region" description="Helical" evidence="17">
    <location>
        <begin position="26"/>
        <end position="45"/>
    </location>
</feature>
<proteinExistence type="inferred from homology"/>
<feature type="transmembrane region" description="Helical" evidence="17">
    <location>
        <begin position="234"/>
        <end position="254"/>
    </location>
</feature>
<evidence type="ECO:0000256" key="7">
    <source>
        <dbReference type="ARBA" id="ARBA00022692"/>
    </source>
</evidence>
<protein>
    <recommendedName>
        <fullName evidence="4 17">NADH-ubiquinone oxidoreductase chain 2</fullName>
        <ecNumber evidence="3 17">7.1.1.2</ecNumber>
    </recommendedName>
</protein>
<evidence type="ECO:0000256" key="15">
    <source>
        <dbReference type="ARBA" id="ARBA00023136"/>
    </source>
</evidence>
<keyword evidence="14 17" id="KW-0496">Mitochondrion</keyword>
<sequence length="345" mass="37921">MNPIIWTLLISTISLSTIITMSSHHWMLAWLGLELNTLSILPIIIKPQHPRASEATTKYFLIQTTAASMILFATTLNAWETGHWNITLSSSSSANIIILSAILLKLGITPAHLWYPDVMQGSNMLTALAISTWQKLAPLTLLYLTINHMSTLILMLTGLLSVTIGGLGGLNQTQTRKIMAFSSIAHMGWLMIALTINPNLTTLTLLMYLLMTTTLFLSITTTTAKTLHDLGNTWSYSPALASATAITLMSLGGLPPLSGFMPKLLILMELTTTGLITMSTTLALMSLPSLYFYTRMAYFTIITAPPNTTHAKHKWRLKTNMKTNPALIIPMATMILPLMPLLYTT</sequence>
<comment type="function">
    <text evidence="17">Core subunit of the mitochondrial membrane respiratory chain NADH dehydrogenase (Complex I) which catalyzes electron transfer from NADH through the respiratory chain, using ubiquinone as an electron acceptor. Essential for the catalytic activity and assembly of complex I.</text>
</comment>
<dbReference type="Pfam" id="PF06444">
    <property type="entry name" value="NADH_dehy_S2_C"/>
    <property type="match status" value="1"/>
</dbReference>
<keyword evidence="7 17" id="KW-0812">Transmembrane</keyword>
<keyword evidence="6 17" id="KW-0679">Respiratory chain</keyword>
<dbReference type="InterPro" id="IPR010933">
    <property type="entry name" value="NADH_DH_su2_C"/>
</dbReference>
<dbReference type="InterPro" id="IPR003917">
    <property type="entry name" value="NADH_UbQ_OxRdtase_chain2"/>
</dbReference>
<feature type="transmembrane region" description="Helical" evidence="17">
    <location>
        <begin position="152"/>
        <end position="171"/>
    </location>
</feature>
<reference evidence="20" key="1">
    <citation type="submission" date="2011-08" db="EMBL/GenBank/DDBJ databases">
        <title>A long-known new species of gecko allied to Pachydactylus bicolor (Squamata: Gekkonidae) from the central Namibian coast.</title>
        <authorList>
            <person name="Heinicke M.P."/>
            <person name="Adderly L."/>
            <person name="Bauer A.M."/>
            <person name="Jackman T.R."/>
        </authorList>
    </citation>
    <scope>NUCLEOTIDE SEQUENCE</scope>
</reference>
<organism evidence="20">
    <name type="scientific">Pachydactylus gaiasensis</name>
    <dbReference type="NCBI Taxonomy" id="202852"/>
    <lineage>
        <taxon>Eukaryota</taxon>
        <taxon>Metazoa</taxon>
        <taxon>Chordata</taxon>
        <taxon>Craniata</taxon>
        <taxon>Vertebrata</taxon>
        <taxon>Euteleostomi</taxon>
        <taxon>Lepidosauria</taxon>
        <taxon>Squamata</taxon>
        <taxon>Bifurcata</taxon>
        <taxon>Gekkota</taxon>
        <taxon>Gekkonidae</taxon>
        <taxon>Gekkoninae</taxon>
        <taxon>Pachydactylus</taxon>
    </lineage>
</organism>
<dbReference type="Pfam" id="PF00361">
    <property type="entry name" value="Proton_antipo_M"/>
    <property type="match status" value="1"/>
</dbReference>
<feature type="transmembrane region" description="Helical" evidence="17">
    <location>
        <begin position="96"/>
        <end position="115"/>
    </location>
</feature>
<dbReference type="AlphaFoldDB" id="J7FHY3"/>
<geneLocation type="mitochondrion" evidence="20"/>
<keyword evidence="13 17" id="KW-0830">Ubiquinone</keyword>
<dbReference type="PANTHER" id="PTHR46552">
    <property type="entry name" value="NADH-UBIQUINONE OXIDOREDUCTASE CHAIN 2"/>
    <property type="match status" value="1"/>
</dbReference>
<dbReference type="PANTHER" id="PTHR46552:SF1">
    <property type="entry name" value="NADH-UBIQUINONE OXIDOREDUCTASE CHAIN 2"/>
    <property type="match status" value="1"/>
</dbReference>
<evidence type="ECO:0000256" key="8">
    <source>
        <dbReference type="ARBA" id="ARBA00022792"/>
    </source>
</evidence>
<comment type="subcellular location">
    <subcellularLocation>
        <location evidence="1 17">Mitochondrion inner membrane</location>
        <topology evidence="1 17">Multi-pass membrane protein</topology>
    </subcellularLocation>
</comment>
<dbReference type="PRINTS" id="PR01436">
    <property type="entry name" value="NADHDHGNASE2"/>
</dbReference>
<evidence type="ECO:0000256" key="1">
    <source>
        <dbReference type="ARBA" id="ARBA00004448"/>
    </source>
</evidence>
<dbReference type="GO" id="GO:0008137">
    <property type="term" value="F:NADH dehydrogenase (ubiquinone) activity"/>
    <property type="evidence" value="ECO:0007669"/>
    <property type="project" value="UniProtKB-EC"/>
</dbReference>
<dbReference type="EC" id="7.1.1.2" evidence="3 17"/>
<keyword evidence="11 17" id="KW-1133">Transmembrane helix</keyword>
<evidence type="ECO:0000256" key="3">
    <source>
        <dbReference type="ARBA" id="ARBA00012944"/>
    </source>
</evidence>
<accession>J7FHY3</accession>
<evidence type="ECO:0000259" key="19">
    <source>
        <dbReference type="Pfam" id="PF06444"/>
    </source>
</evidence>